<protein>
    <submittedName>
        <fullName evidence="2">Uncharacterized protein</fullName>
    </submittedName>
</protein>
<keyword evidence="1" id="KW-0472">Membrane</keyword>
<keyword evidence="1" id="KW-0812">Transmembrane</keyword>
<dbReference type="EMBL" id="BARW01037811">
    <property type="protein sequence ID" value="GAJ18306.1"/>
    <property type="molecule type" value="Genomic_DNA"/>
</dbReference>
<accession>X1VPB2</accession>
<feature type="transmembrane region" description="Helical" evidence="1">
    <location>
        <begin position="12"/>
        <end position="31"/>
    </location>
</feature>
<name>X1VPB2_9ZZZZ</name>
<feature type="non-terminal residue" evidence="2">
    <location>
        <position position="52"/>
    </location>
</feature>
<evidence type="ECO:0000313" key="2">
    <source>
        <dbReference type="EMBL" id="GAJ18306.1"/>
    </source>
</evidence>
<organism evidence="2">
    <name type="scientific">marine sediment metagenome</name>
    <dbReference type="NCBI Taxonomy" id="412755"/>
    <lineage>
        <taxon>unclassified sequences</taxon>
        <taxon>metagenomes</taxon>
        <taxon>ecological metagenomes</taxon>
    </lineage>
</organism>
<dbReference type="AlphaFoldDB" id="X1VPB2"/>
<sequence length="52" mass="5779">MSLLNNPWFRGIIVGVIAGLAAGVVLFYLSASRTTRITRTNLMNRVKGEFRP</sequence>
<evidence type="ECO:0000256" key="1">
    <source>
        <dbReference type="SAM" id="Phobius"/>
    </source>
</evidence>
<keyword evidence="1" id="KW-1133">Transmembrane helix</keyword>
<proteinExistence type="predicted"/>
<reference evidence="2" key="1">
    <citation type="journal article" date="2014" name="Front. Microbiol.">
        <title>High frequency of phylogenetically diverse reductive dehalogenase-homologous genes in deep subseafloor sedimentary metagenomes.</title>
        <authorList>
            <person name="Kawai M."/>
            <person name="Futagami T."/>
            <person name="Toyoda A."/>
            <person name="Takaki Y."/>
            <person name="Nishi S."/>
            <person name="Hori S."/>
            <person name="Arai W."/>
            <person name="Tsubouchi T."/>
            <person name="Morono Y."/>
            <person name="Uchiyama I."/>
            <person name="Ito T."/>
            <person name="Fujiyama A."/>
            <person name="Inagaki F."/>
            <person name="Takami H."/>
        </authorList>
    </citation>
    <scope>NUCLEOTIDE SEQUENCE</scope>
    <source>
        <strain evidence="2">Expedition CK06-06</strain>
    </source>
</reference>
<gene>
    <name evidence="2" type="ORF">S12H4_58267</name>
</gene>
<comment type="caution">
    <text evidence="2">The sequence shown here is derived from an EMBL/GenBank/DDBJ whole genome shotgun (WGS) entry which is preliminary data.</text>
</comment>